<gene>
    <name evidence="2" type="primary">gb11421</name>
    <name evidence="2" type="ORF">PR202_gb11421</name>
</gene>
<dbReference type="EMBL" id="BQKI01000076">
    <property type="protein sequence ID" value="GJN23743.1"/>
    <property type="molecule type" value="Genomic_DNA"/>
</dbReference>
<evidence type="ECO:0000313" key="2">
    <source>
        <dbReference type="EMBL" id="GJN23743.1"/>
    </source>
</evidence>
<feature type="compositionally biased region" description="Low complexity" evidence="1">
    <location>
        <begin position="91"/>
        <end position="100"/>
    </location>
</feature>
<feature type="region of interest" description="Disordered" evidence="1">
    <location>
        <begin position="65"/>
        <end position="112"/>
    </location>
</feature>
<sequence>MATSVRRRPEIASPRRPPHLDRAMQMSLPLPALPHPSLCCRSPHRGGALFESCVALSKLAAGVTHRGRVRPPPPCNFVTTQASASRRRRTALPPAAGTPPYLFTLPQSPAAV</sequence>
<comment type="caution">
    <text evidence="2">The sequence shown here is derived from an EMBL/GenBank/DDBJ whole genome shotgun (WGS) entry which is preliminary data.</text>
</comment>
<organism evidence="2 3">
    <name type="scientific">Eleusine coracana subsp. coracana</name>
    <dbReference type="NCBI Taxonomy" id="191504"/>
    <lineage>
        <taxon>Eukaryota</taxon>
        <taxon>Viridiplantae</taxon>
        <taxon>Streptophyta</taxon>
        <taxon>Embryophyta</taxon>
        <taxon>Tracheophyta</taxon>
        <taxon>Spermatophyta</taxon>
        <taxon>Magnoliopsida</taxon>
        <taxon>Liliopsida</taxon>
        <taxon>Poales</taxon>
        <taxon>Poaceae</taxon>
        <taxon>PACMAD clade</taxon>
        <taxon>Chloridoideae</taxon>
        <taxon>Cynodonteae</taxon>
        <taxon>Eleusininae</taxon>
        <taxon>Eleusine</taxon>
    </lineage>
</organism>
<feature type="region of interest" description="Disordered" evidence="1">
    <location>
        <begin position="1"/>
        <end position="23"/>
    </location>
</feature>
<dbReference type="Proteomes" id="UP001054889">
    <property type="component" value="Unassembled WGS sequence"/>
</dbReference>
<protein>
    <submittedName>
        <fullName evidence="2">Uncharacterized protein</fullName>
    </submittedName>
</protein>
<name>A0AAV5EK66_ELECO</name>
<dbReference type="AlphaFoldDB" id="A0AAV5EK66"/>
<reference evidence="2" key="2">
    <citation type="submission" date="2021-12" db="EMBL/GenBank/DDBJ databases">
        <title>Resequencing data analysis of finger millet.</title>
        <authorList>
            <person name="Hatakeyama M."/>
            <person name="Aluri S."/>
            <person name="Balachadran M.T."/>
            <person name="Sivarajan S.R."/>
            <person name="Poveda L."/>
            <person name="Shimizu-Inatsugi R."/>
            <person name="Schlapbach R."/>
            <person name="Sreeman S.M."/>
            <person name="Shimizu K.K."/>
        </authorList>
    </citation>
    <scope>NUCLEOTIDE SEQUENCE</scope>
</reference>
<proteinExistence type="predicted"/>
<evidence type="ECO:0000256" key="1">
    <source>
        <dbReference type="SAM" id="MobiDB-lite"/>
    </source>
</evidence>
<reference evidence="2" key="1">
    <citation type="journal article" date="2018" name="DNA Res.">
        <title>Multiple hybrid de novo genome assembly of finger millet, an orphan allotetraploid crop.</title>
        <authorList>
            <person name="Hatakeyama M."/>
            <person name="Aluri S."/>
            <person name="Balachadran M.T."/>
            <person name="Sivarajan S.R."/>
            <person name="Patrignani A."/>
            <person name="Gruter S."/>
            <person name="Poveda L."/>
            <person name="Shimizu-Inatsugi R."/>
            <person name="Baeten J."/>
            <person name="Francoijs K.J."/>
            <person name="Nataraja K.N."/>
            <person name="Reddy Y.A.N."/>
            <person name="Phadnis S."/>
            <person name="Ravikumar R.L."/>
            <person name="Schlapbach R."/>
            <person name="Sreeman S.M."/>
            <person name="Shimizu K.K."/>
        </authorList>
    </citation>
    <scope>NUCLEOTIDE SEQUENCE</scope>
</reference>
<evidence type="ECO:0000313" key="3">
    <source>
        <dbReference type="Proteomes" id="UP001054889"/>
    </source>
</evidence>
<keyword evidence="3" id="KW-1185">Reference proteome</keyword>
<accession>A0AAV5EK66</accession>